<evidence type="ECO:0000256" key="6">
    <source>
        <dbReference type="NCBIfam" id="TIGR01068"/>
    </source>
</evidence>
<dbReference type="InterPro" id="IPR005746">
    <property type="entry name" value="Thioredoxin"/>
</dbReference>
<feature type="domain" description="Thioredoxin" evidence="9">
    <location>
        <begin position="1"/>
        <end position="99"/>
    </location>
</feature>
<dbReference type="PIRSF" id="PIRSF000077">
    <property type="entry name" value="Thioredoxin"/>
    <property type="match status" value="1"/>
</dbReference>
<feature type="active site" description="Nucleophile" evidence="7">
    <location>
        <position position="24"/>
    </location>
</feature>
<dbReference type="PANTHER" id="PTHR45663">
    <property type="entry name" value="GEO12009P1"/>
    <property type="match status" value="1"/>
</dbReference>
<comment type="similarity">
    <text evidence="1">Belongs to the thioredoxin family.</text>
</comment>
<dbReference type="PANTHER" id="PTHR45663:SF11">
    <property type="entry name" value="GEO12009P1"/>
    <property type="match status" value="1"/>
</dbReference>
<name>A0A150X167_9BACT</name>
<feature type="active site" description="Nucleophile" evidence="7">
    <location>
        <position position="27"/>
    </location>
</feature>
<dbReference type="InterPro" id="IPR036249">
    <property type="entry name" value="Thioredoxin-like_sf"/>
</dbReference>
<dbReference type="SUPFAM" id="SSF52833">
    <property type="entry name" value="Thioredoxin-like"/>
    <property type="match status" value="1"/>
</dbReference>
<organism evidence="10 11">
    <name type="scientific">Roseivirga echinicomitans</name>
    <dbReference type="NCBI Taxonomy" id="296218"/>
    <lineage>
        <taxon>Bacteria</taxon>
        <taxon>Pseudomonadati</taxon>
        <taxon>Bacteroidota</taxon>
        <taxon>Cytophagia</taxon>
        <taxon>Cytophagales</taxon>
        <taxon>Roseivirgaceae</taxon>
        <taxon>Roseivirga</taxon>
    </lineage>
</organism>
<keyword evidence="3" id="KW-0249">Electron transport</keyword>
<evidence type="ECO:0000313" key="10">
    <source>
        <dbReference type="EMBL" id="KYG72416.1"/>
    </source>
</evidence>
<keyword evidence="5 8" id="KW-0676">Redox-active center</keyword>
<dbReference type="AlphaFoldDB" id="A0A150X167"/>
<dbReference type="STRING" id="296218.AWN68_11680"/>
<dbReference type="GO" id="GO:0015035">
    <property type="term" value="F:protein-disulfide reductase activity"/>
    <property type="evidence" value="ECO:0007669"/>
    <property type="project" value="UniProtKB-UniRule"/>
</dbReference>
<keyword evidence="4 8" id="KW-1015">Disulfide bond</keyword>
<dbReference type="Gene3D" id="3.40.30.10">
    <property type="entry name" value="Glutaredoxin"/>
    <property type="match status" value="1"/>
</dbReference>
<protein>
    <recommendedName>
        <fullName evidence="6">Thioredoxin</fullName>
    </recommendedName>
</protein>
<evidence type="ECO:0000313" key="11">
    <source>
        <dbReference type="Proteomes" id="UP000075615"/>
    </source>
</evidence>
<dbReference type="PROSITE" id="PS00194">
    <property type="entry name" value="THIOREDOXIN_1"/>
    <property type="match status" value="1"/>
</dbReference>
<accession>A0A150X167</accession>
<keyword evidence="11" id="KW-1185">Reference proteome</keyword>
<feature type="site" description="Deprotonates C-terminal active site Cys" evidence="7">
    <location>
        <position position="18"/>
    </location>
</feature>
<evidence type="ECO:0000256" key="4">
    <source>
        <dbReference type="ARBA" id="ARBA00023157"/>
    </source>
</evidence>
<evidence type="ECO:0000259" key="9">
    <source>
        <dbReference type="PROSITE" id="PS51352"/>
    </source>
</evidence>
<evidence type="ECO:0000256" key="1">
    <source>
        <dbReference type="ARBA" id="ARBA00008987"/>
    </source>
</evidence>
<dbReference type="OrthoDB" id="9790390at2"/>
<dbReference type="InterPro" id="IPR013766">
    <property type="entry name" value="Thioredoxin_domain"/>
</dbReference>
<dbReference type="PROSITE" id="PS51352">
    <property type="entry name" value="THIOREDOXIN_2"/>
    <property type="match status" value="1"/>
</dbReference>
<feature type="site" description="Contributes to redox potential value" evidence="7">
    <location>
        <position position="26"/>
    </location>
</feature>
<dbReference type="InterPro" id="IPR017937">
    <property type="entry name" value="Thioredoxin_CS"/>
</dbReference>
<sequence length="99" mass="10967">MKGKFETLIAQDAPVLVDFYADWCGPCQAMAPVLKEVAQAHEGKVKIIKVDVDKNQPLAQRFGVRSIPTLILFKNGKLVWQKAGMQTIKSLSDLLAKEV</sequence>
<dbReference type="CDD" id="cd02947">
    <property type="entry name" value="TRX_family"/>
    <property type="match status" value="1"/>
</dbReference>
<dbReference type="Pfam" id="PF00085">
    <property type="entry name" value="Thioredoxin"/>
    <property type="match status" value="1"/>
</dbReference>
<evidence type="ECO:0000256" key="8">
    <source>
        <dbReference type="PIRSR" id="PIRSR000077-4"/>
    </source>
</evidence>
<evidence type="ECO:0000256" key="2">
    <source>
        <dbReference type="ARBA" id="ARBA00022448"/>
    </source>
</evidence>
<gene>
    <name evidence="10" type="ORF">AWN68_11680</name>
</gene>
<proteinExistence type="inferred from homology"/>
<dbReference type="GO" id="GO:0005737">
    <property type="term" value="C:cytoplasm"/>
    <property type="evidence" value="ECO:0007669"/>
    <property type="project" value="TreeGrafter"/>
</dbReference>
<dbReference type="PRINTS" id="PR00421">
    <property type="entry name" value="THIOREDOXIN"/>
</dbReference>
<dbReference type="EMBL" id="LRDB01000051">
    <property type="protein sequence ID" value="KYG72416.1"/>
    <property type="molecule type" value="Genomic_DNA"/>
</dbReference>
<evidence type="ECO:0000256" key="3">
    <source>
        <dbReference type="ARBA" id="ARBA00022982"/>
    </source>
</evidence>
<feature type="site" description="Contributes to redox potential value" evidence="7">
    <location>
        <position position="25"/>
    </location>
</feature>
<feature type="disulfide bond" description="Redox-active" evidence="8">
    <location>
        <begin position="24"/>
        <end position="27"/>
    </location>
</feature>
<comment type="caution">
    <text evidence="10">The sequence shown here is derived from an EMBL/GenBank/DDBJ whole genome shotgun (WGS) entry which is preliminary data.</text>
</comment>
<evidence type="ECO:0000256" key="5">
    <source>
        <dbReference type="ARBA" id="ARBA00023284"/>
    </source>
</evidence>
<dbReference type="NCBIfam" id="TIGR01068">
    <property type="entry name" value="thioredoxin"/>
    <property type="match status" value="1"/>
</dbReference>
<keyword evidence="2" id="KW-0813">Transport</keyword>
<evidence type="ECO:0000256" key="7">
    <source>
        <dbReference type="PIRSR" id="PIRSR000077-1"/>
    </source>
</evidence>
<dbReference type="FunFam" id="3.40.30.10:FF:000001">
    <property type="entry name" value="Thioredoxin"/>
    <property type="match status" value="1"/>
</dbReference>
<reference evidence="10 11" key="1">
    <citation type="submission" date="2016-01" db="EMBL/GenBank/DDBJ databases">
        <title>Genome sequencing of Roseivirga echinicomitans KMM 6058.</title>
        <authorList>
            <person name="Selvaratnam C."/>
            <person name="Thevarajoo S."/>
            <person name="Goh K.M."/>
            <person name="Ee R."/>
            <person name="Chan K.-G."/>
            <person name="Chong C.S."/>
        </authorList>
    </citation>
    <scope>NUCLEOTIDE SEQUENCE [LARGE SCALE GENOMIC DNA]</scope>
    <source>
        <strain evidence="10 11">KMM 6058</strain>
    </source>
</reference>
<dbReference type="RefSeq" id="WP_068418868.1">
    <property type="nucleotide sequence ID" value="NZ_LRDB01000051.1"/>
</dbReference>
<dbReference type="Proteomes" id="UP000075615">
    <property type="component" value="Unassembled WGS sequence"/>
</dbReference>